<keyword evidence="2" id="KW-1185">Reference proteome</keyword>
<reference evidence="1" key="1">
    <citation type="submission" date="2021-11" db="EMBL/GenBank/DDBJ databases">
        <title>Vibrio ZSDE26 sp. nov. and Vibrio ZSDZ34 sp. nov., isolated from coastal seawater in Qingdao.</title>
        <authorList>
            <person name="Zhang P."/>
        </authorList>
    </citation>
    <scope>NUCLEOTIDE SEQUENCE</scope>
    <source>
        <strain evidence="1">ZSDZ34</strain>
    </source>
</reference>
<dbReference type="InterPro" id="IPR016896">
    <property type="entry name" value="DUF2860"/>
</dbReference>
<dbReference type="EMBL" id="JAJNNZ010000017">
    <property type="protein sequence ID" value="MCJ2378492.1"/>
    <property type="molecule type" value="Genomic_DNA"/>
</dbReference>
<sequence length="333" mass="36894">MKRIWIAVIAAIGVCPLLVNAKLGERNGFSGEIAINAAYSSSTSNLTNTDDEFKVYRQGEDQQSSSALVLPLGNVQYTFGSTSNQQLFLGTSRTDIAVGTLALEAGYKYRFEHGTKLSFSILPTILEAEIWQDPYSLSARETTNEKGMAYRLQLNNIAGSLFSVDLAYGKRDIDDERSGAALVDGSILNEQQSRMLDRNADILYSKFKMMLPISRQVLLYPSLIYTKQDAKGSAMTSNAYGAEISSFVSAGNHQFALTFSYLNRKYAEGNPVFDNVTQQDDTWKAFIAYEYPGAFSVEQLSLVSFAGYNSSQSNIEFYNSNSWITALGLNWTF</sequence>
<gene>
    <name evidence="1" type="ORF">LNL84_16885</name>
</gene>
<comment type="caution">
    <text evidence="1">The sequence shown here is derived from an EMBL/GenBank/DDBJ whole genome shotgun (WGS) entry which is preliminary data.</text>
</comment>
<dbReference type="Proteomes" id="UP001139488">
    <property type="component" value="Unassembled WGS sequence"/>
</dbReference>
<dbReference type="Pfam" id="PF11059">
    <property type="entry name" value="DUF2860"/>
    <property type="match status" value="1"/>
</dbReference>
<name>A0A9X2B073_9VIBR</name>
<organism evidence="1 2">
    <name type="scientific">Vibrio gelatinilyticus</name>
    <dbReference type="NCBI Taxonomy" id="2893468"/>
    <lineage>
        <taxon>Bacteria</taxon>
        <taxon>Pseudomonadati</taxon>
        <taxon>Pseudomonadota</taxon>
        <taxon>Gammaproteobacteria</taxon>
        <taxon>Vibrionales</taxon>
        <taxon>Vibrionaceae</taxon>
        <taxon>Vibrio</taxon>
    </lineage>
</organism>
<dbReference type="RefSeq" id="WP_244358834.1">
    <property type="nucleotide sequence ID" value="NZ_JAJNNZ010000017.1"/>
</dbReference>
<protein>
    <submittedName>
        <fullName evidence="1">DUF2860 domain-containing protein</fullName>
    </submittedName>
</protein>
<proteinExistence type="predicted"/>
<dbReference type="AlphaFoldDB" id="A0A9X2B073"/>
<dbReference type="PIRSF" id="PIRSF028696">
    <property type="entry name" value="UCP028696"/>
    <property type="match status" value="1"/>
</dbReference>
<evidence type="ECO:0000313" key="2">
    <source>
        <dbReference type="Proteomes" id="UP001139488"/>
    </source>
</evidence>
<evidence type="ECO:0000313" key="1">
    <source>
        <dbReference type="EMBL" id="MCJ2378492.1"/>
    </source>
</evidence>
<accession>A0A9X2B073</accession>